<keyword evidence="1" id="KW-1134">Transmembrane beta strand</keyword>
<keyword evidence="1" id="KW-0472">Membrane</keyword>
<evidence type="ECO:0000313" key="7">
    <source>
        <dbReference type="Proteomes" id="UP001185659"/>
    </source>
</evidence>
<accession>A0ABU4APV2</accession>
<name>A0ABU4APV2_9HYPH</name>
<evidence type="ECO:0000313" key="6">
    <source>
        <dbReference type="EMBL" id="MDV6228275.1"/>
    </source>
</evidence>
<dbReference type="EMBL" id="JAWLIP010000009">
    <property type="protein sequence ID" value="MDV6228275.1"/>
    <property type="molecule type" value="Genomic_DNA"/>
</dbReference>
<keyword evidence="2" id="KW-0812">Transmembrane</keyword>
<keyword evidence="7" id="KW-1185">Reference proteome</keyword>
<dbReference type="InterPro" id="IPR013686">
    <property type="entry name" value="Polypept-transport_assoc_ShlB"/>
</dbReference>
<reference evidence="6 7" key="1">
    <citation type="submission" date="2023-10" db="EMBL/GenBank/DDBJ databases">
        <authorList>
            <person name="Venkata Ramana C."/>
            <person name="Sasikala C."/>
            <person name="Dhurka M."/>
        </authorList>
    </citation>
    <scope>NUCLEOTIDE SEQUENCE [LARGE SCALE GENOMIC DNA]</scope>
    <source>
        <strain evidence="6 7">KCTC 32151</strain>
    </source>
</reference>
<dbReference type="Pfam" id="PF03865">
    <property type="entry name" value="ShlB"/>
    <property type="match status" value="1"/>
</dbReference>
<dbReference type="Gene3D" id="2.40.160.50">
    <property type="entry name" value="membrane protein fhac: a member of the omp85/tpsb transporter family"/>
    <property type="match status" value="1"/>
</dbReference>
<dbReference type="Proteomes" id="UP001185659">
    <property type="component" value="Unassembled WGS sequence"/>
</dbReference>
<organism evidence="6 7">
    <name type="scientific">Nitratireductor aquimarinus</name>
    <dbReference type="NCBI Taxonomy" id="889300"/>
    <lineage>
        <taxon>Bacteria</taxon>
        <taxon>Pseudomonadati</taxon>
        <taxon>Pseudomonadota</taxon>
        <taxon>Alphaproteobacteria</taxon>
        <taxon>Hyphomicrobiales</taxon>
        <taxon>Phyllobacteriaceae</taxon>
        <taxon>Nitratireductor</taxon>
    </lineage>
</organism>
<sequence length="598" mass="64445">MMMTSEFSIRQHLLTLPIALSAGILLFQPVAFAQSALERNLPQVAPGEPVSLGVDEQEFGATDTTPLGVDLAGVYLIGEDDAAAAAPPKGVGGKIEIIDRQAAESALGAFIGEPLTLALAGRIQAAIASVYRDAGYPFVSVTLPPQEITSGVLQVRVIEFRTGKVTVEGVAASEAEGIRKGLRAARGEKIDARALEEDLNWLNRTPYRRAEGVFRPGEDTALSNLDVMIRTQRPWQVFAGWSNSGSSDTGRDRFFLGGSARLPLPGAPWISYQMTASDDIWSDPGIIIPREGDYPGYISHAGRLTIPTFARQSLEIAPALVASSDRPNRFFTIENTTFELPVIYRSAVSNILPGRYWGDIYGGVEFKRLERRTLFNGVSVAEGSAELFQLVLGWSGDFEDRWGKTVVDVRVKANPGGVLHGNDMASWHPFSNGRIDDLRYAYLAMDLTRATPLPAQLSWISSLSGTLAGEALPDTERVSLGGRYAVRGYNYDDVSVDSGIIWRNELRLPNISLLGDGVGGDWLPPVQDSLSPYFFADLGFGGDHSTDRSTTLGGLGVGFDYNVGETFSASFIAGVALSDGGNTQAGDWNLQGSITARF</sequence>
<keyword evidence="3" id="KW-0998">Cell outer membrane</keyword>
<protein>
    <submittedName>
        <fullName evidence="6">ShlB/FhaC/HecB family hemolysin secretion/activation protein</fullName>
    </submittedName>
</protein>
<dbReference type="PANTHER" id="PTHR34597:SF3">
    <property type="entry name" value="OUTER MEMBRANE TRANSPORTER CDIB"/>
    <property type="match status" value="1"/>
</dbReference>
<dbReference type="Gene3D" id="3.10.20.310">
    <property type="entry name" value="membrane protein fhac"/>
    <property type="match status" value="1"/>
</dbReference>
<dbReference type="InterPro" id="IPR051544">
    <property type="entry name" value="TPS_OM_transporter"/>
</dbReference>
<dbReference type="PANTHER" id="PTHR34597">
    <property type="entry name" value="SLR1661 PROTEIN"/>
    <property type="match status" value="1"/>
</dbReference>
<dbReference type="Pfam" id="PF08479">
    <property type="entry name" value="POTRA_2"/>
    <property type="match status" value="1"/>
</dbReference>
<dbReference type="RefSeq" id="WP_317562215.1">
    <property type="nucleotide sequence ID" value="NZ_JAWLIP010000009.1"/>
</dbReference>
<dbReference type="InterPro" id="IPR005565">
    <property type="entry name" value="Hemolysn_activator_HlyB_C"/>
</dbReference>
<feature type="domain" description="Polypeptide-transport-associated ShlB-type" evidence="5">
    <location>
        <begin position="95"/>
        <end position="159"/>
    </location>
</feature>
<evidence type="ECO:0000256" key="3">
    <source>
        <dbReference type="ARBA" id="ARBA00023237"/>
    </source>
</evidence>
<feature type="domain" description="Haemolysin activator HlyB C-terminal" evidence="4">
    <location>
        <begin position="364"/>
        <end position="559"/>
    </location>
</feature>
<comment type="caution">
    <text evidence="6">The sequence shown here is derived from an EMBL/GenBank/DDBJ whole genome shotgun (WGS) entry which is preliminary data.</text>
</comment>
<evidence type="ECO:0000256" key="2">
    <source>
        <dbReference type="ARBA" id="ARBA00022692"/>
    </source>
</evidence>
<evidence type="ECO:0000256" key="1">
    <source>
        <dbReference type="ARBA" id="ARBA00022452"/>
    </source>
</evidence>
<evidence type="ECO:0000259" key="4">
    <source>
        <dbReference type="Pfam" id="PF03865"/>
    </source>
</evidence>
<proteinExistence type="predicted"/>
<gene>
    <name evidence="6" type="ORF">R2G56_18430</name>
</gene>
<evidence type="ECO:0000259" key="5">
    <source>
        <dbReference type="Pfam" id="PF08479"/>
    </source>
</evidence>